<evidence type="ECO:0000256" key="2">
    <source>
        <dbReference type="ARBA" id="ARBA00022679"/>
    </source>
</evidence>
<evidence type="ECO:0000313" key="5">
    <source>
        <dbReference type="EMBL" id="GFG90224.1"/>
    </source>
</evidence>
<dbReference type="InterPro" id="IPR041698">
    <property type="entry name" value="Methyltransf_25"/>
</dbReference>
<dbReference type="CDD" id="cd02440">
    <property type="entry name" value="AdoMet_MTases"/>
    <property type="match status" value="1"/>
</dbReference>
<organism evidence="5 6">
    <name type="scientific">Mycobacterium bourgelatii</name>
    <dbReference type="NCBI Taxonomy" id="1273442"/>
    <lineage>
        <taxon>Bacteria</taxon>
        <taxon>Bacillati</taxon>
        <taxon>Actinomycetota</taxon>
        <taxon>Actinomycetes</taxon>
        <taxon>Mycobacteriales</taxon>
        <taxon>Mycobacteriaceae</taxon>
        <taxon>Mycobacterium</taxon>
    </lineage>
</organism>
<feature type="domain" description="Methyltransferase" evidence="4">
    <location>
        <begin position="70"/>
        <end position="164"/>
    </location>
</feature>
<dbReference type="Pfam" id="PF13649">
    <property type="entry name" value="Methyltransf_25"/>
    <property type="match status" value="1"/>
</dbReference>
<evidence type="ECO:0000256" key="1">
    <source>
        <dbReference type="ARBA" id="ARBA00022603"/>
    </source>
</evidence>
<sequence length="263" mass="30070">MLTRGIWAMLKNRHRRTEIYAQSAYWDAKAVDYSGESISLWPNKSLSRLYAKEHRDALERLAAPLEGAKVLDAGCGTGRLARMLAERGASVVAIDFSEQTLREARRNTPSSLDIKFELCSMFELPYEEEFDWVMSWAAATMACQTRGDFQSVLRRFYRALKPGGAVFFLEPFHSNFLRRTLRLSFDQVLEDLRSAGFVISHSEEFHFWPMRLALSYFDLPPGLTGRGYSVGRRLERSFPNAHWGDYKLVVATKPERPGVIEGS</sequence>
<dbReference type="Proteomes" id="UP000465360">
    <property type="component" value="Unassembled WGS sequence"/>
</dbReference>
<dbReference type="PANTHER" id="PTHR43464:SF19">
    <property type="entry name" value="UBIQUINONE BIOSYNTHESIS O-METHYLTRANSFERASE, MITOCHONDRIAL"/>
    <property type="match status" value="1"/>
</dbReference>
<keyword evidence="2" id="KW-0808">Transferase</keyword>
<dbReference type="AlphaFoldDB" id="A0A7I9YNG5"/>
<dbReference type="RefSeq" id="WP_163711597.1">
    <property type="nucleotide sequence ID" value="NZ_BLKZ01000001.1"/>
</dbReference>
<dbReference type="GO" id="GO:0008168">
    <property type="term" value="F:methyltransferase activity"/>
    <property type="evidence" value="ECO:0007669"/>
    <property type="project" value="UniProtKB-KW"/>
</dbReference>
<keyword evidence="6" id="KW-1185">Reference proteome</keyword>
<dbReference type="Gene3D" id="3.40.50.150">
    <property type="entry name" value="Vaccinia Virus protein VP39"/>
    <property type="match status" value="1"/>
</dbReference>
<evidence type="ECO:0000313" key="6">
    <source>
        <dbReference type="Proteomes" id="UP000465360"/>
    </source>
</evidence>
<dbReference type="PANTHER" id="PTHR43464">
    <property type="entry name" value="METHYLTRANSFERASE"/>
    <property type="match status" value="1"/>
</dbReference>
<comment type="caution">
    <text evidence="5">The sequence shown here is derived from an EMBL/GenBank/DDBJ whole genome shotgun (WGS) entry which is preliminary data.</text>
</comment>
<keyword evidence="3" id="KW-0949">S-adenosyl-L-methionine</keyword>
<evidence type="ECO:0000256" key="3">
    <source>
        <dbReference type="ARBA" id="ARBA00022691"/>
    </source>
</evidence>
<protein>
    <recommendedName>
        <fullName evidence="4">Methyltransferase domain-containing protein</fullName>
    </recommendedName>
</protein>
<proteinExistence type="predicted"/>
<name>A0A7I9YNG5_MYCBU</name>
<reference evidence="5 6" key="1">
    <citation type="journal article" date="2019" name="Emerg. Microbes Infect.">
        <title>Comprehensive subspecies identification of 175 nontuberculous mycobacteria species based on 7547 genomic profiles.</title>
        <authorList>
            <person name="Matsumoto Y."/>
            <person name="Kinjo T."/>
            <person name="Motooka D."/>
            <person name="Nabeya D."/>
            <person name="Jung N."/>
            <person name="Uechi K."/>
            <person name="Horii T."/>
            <person name="Iida T."/>
            <person name="Fujita J."/>
            <person name="Nakamura S."/>
        </authorList>
    </citation>
    <scope>NUCLEOTIDE SEQUENCE [LARGE SCALE GENOMIC DNA]</scope>
    <source>
        <strain evidence="5 6">JCM 30725</strain>
    </source>
</reference>
<dbReference type="GO" id="GO:0032259">
    <property type="term" value="P:methylation"/>
    <property type="evidence" value="ECO:0007669"/>
    <property type="project" value="UniProtKB-KW"/>
</dbReference>
<accession>A0A7I9YNG5</accession>
<dbReference type="EMBL" id="BLKZ01000001">
    <property type="protein sequence ID" value="GFG90224.1"/>
    <property type="molecule type" value="Genomic_DNA"/>
</dbReference>
<keyword evidence="1" id="KW-0489">Methyltransferase</keyword>
<gene>
    <name evidence="5" type="ORF">MBOU_22660</name>
</gene>
<dbReference type="InterPro" id="IPR029063">
    <property type="entry name" value="SAM-dependent_MTases_sf"/>
</dbReference>
<dbReference type="SUPFAM" id="SSF53335">
    <property type="entry name" value="S-adenosyl-L-methionine-dependent methyltransferases"/>
    <property type="match status" value="1"/>
</dbReference>
<evidence type="ECO:0000259" key="4">
    <source>
        <dbReference type="Pfam" id="PF13649"/>
    </source>
</evidence>